<keyword evidence="6 10" id="KW-0406">Ion transport</keyword>
<comment type="caution">
    <text evidence="11">The sequence shown here is derived from an EMBL/GenBank/DDBJ whole genome shotgun (WGS) entry which is preliminary data.</text>
</comment>
<dbReference type="Gene3D" id="3.40.1380.10">
    <property type="match status" value="1"/>
</dbReference>
<evidence type="ECO:0000256" key="2">
    <source>
        <dbReference type="ARBA" id="ARBA00004170"/>
    </source>
</evidence>
<accession>A0A1V4STL3</accession>
<dbReference type="PANTHER" id="PTHR11693:SF22">
    <property type="entry name" value="ATP SYNTHASE SUBUNIT GAMMA, MITOCHONDRIAL"/>
    <property type="match status" value="1"/>
</dbReference>
<dbReference type="AlphaFoldDB" id="A0A1V4STL3"/>
<protein>
    <recommendedName>
        <fullName evidence="10">ATP synthase gamma chain</fullName>
    </recommendedName>
    <alternativeName>
        <fullName evidence="10">ATP synthase F1 sector gamma subunit</fullName>
    </alternativeName>
    <alternativeName>
        <fullName evidence="10">F-ATPase gamma subunit</fullName>
    </alternativeName>
</protein>
<evidence type="ECO:0000256" key="3">
    <source>
        <dbReference type="ARBA" id="ARBA00007681"/>
    </source>
</evidence>
<dbReference type="Gene3D" id="1.10.287.80">
    <property type="entry name" value="ATP synthase, gamma subunit, helix hairpin domain"/>
    <property type="match status" value="1"/>
</dbReference>
<dbReference type="EMBL" id="LTAY01000054">
    <property type="protein sequence ID" value="OPX47202.1"/>
    <property type="molecule type" value="Genomic_DNA"/>
</dbReference>
<comment type="similarity">
    <text evidence="3 10">Belongs to the ATPase gamma chain family.</text>
</comment>
<dbReference type="SUPFAM" id="SSF52943">
    <property type="entry name" value="ATP synthase (F1-ATPase), gamma subunit"/>
    <property type="match status" value="1"/>
</dbReference>
<dbReference type="InterPro" id="IPR023632">
    <property type="entry name" value="ATP_synth_F1_gsu_CS"/>
</dbReference>
<proteinExistence type="inferred from homology"/>
<keyword evidence="7 10" id="KW-0472">Membrane</keyword>
<dbReference type="InterPro" id="IPR000131">
    <property type="entry name" value="ATP_synth_F1_gsu"/>
</dbReference>
<evidence type="ECO:0000256" key="8">
    <source>
        <dbReference type="ARBA" id="ARBA00023196"/>
    </source>
</evidence>
<dbReference type="PRINTS" id="PR00126">
    <property type="entry name" value="ATPASEGAMMA"/>
</dbReference>
<dbReference type="InterPro" id="IPR035968">
    <property type="entry name" value="ATP_synth_F1_ATPase_gsu"/>
</dbReference>
<keyword evidence="5 10" id="KW-0375">Hydrogen ion transport</keyword>
<evidence type="ECO:0000256" key="1">
    <source>
        <dbReference type="ARBA" id="ARBA00003456"/>
    </source>
</evidence>
<evidence type="ECO:0000313" key="12">
    <source>
        <dbReference type="Proteomes" id="UP000191448"/>
    </source>
</evidence>
<evidence type="ECO:0000256" key="10">
    <source>
        <dbReference type="HAMAP-Rule" id="MF_00815"/>
    </source>
</evidence>
<dbReference type="Proteomes" id="UP000191448">
    <property type="component" value="Unassembled WGS sequence"/>
</dbReference>
<dbReference type="OrthoDB" id="9812769at2"/>
<keyword evidence="4 10" id="KW-0813">Transport</keyword>
<dbReference type="GO" id="GO:0046933">
    <property type="term" value="F:proton-transporting ATP synthase activity, rotational mechanism"/>
    <property type="evidence" value="ECO:0007669"/>
    <property type="project" value="UniProtKB-UniRule"/>
</dbReference>
<dbReference type="PROSITE" id="PS00153">
    <property type="entry name" value="ATPASE_GAMMA"/>
    <property type="match status" value="1"/>
</dbReference>
<dbReference type="GO" id="GO:0045259">
    <property type="term" value="C:proton-transporting ATP synthase complex"/>
    <property type="evidence" value="ECO:0007669"/>
    <property type="project" value="UniProtKB-KW"/>
</dbReference>
<dbReference type="RefSeq" id="WP_080023361.1">
    <property type="nucleotide sequence ID" value="NZ_LTAY01000054.1"/>
</dbReference>
<comment type="subcellular location">
    <subcellularLocation>
        <location evidence="10">Cell membrane</location>
        <topology evidence="10">Peripheral membrane protein</topology>
    </subcellularLocation>
    <subcellularLocation>
        <location evidence="2">Membrane</location>
        <topology evidence="2">Peripheral membrane protein</topology>
    </subcellularLocation>
</comment>
<dbReference type="PANTHER" id="PTHR11693">
    <property type="entry name" value="ATP SYNTHASE GAMMA CHAIN"/>
    <property type="match status" value="1"/>
</dbReference>
<evidence type="ECO:0000256" key="4">
    <source>
        <dbReference type="ARBA" id="ARBA00022448"/>
    </source>
</evidence>
<dbReference type="GO" id="GO:0005886">
    <property type="term" value="C:plasma membrane"/>
    <property type="evidence" value="ECO:0007669"/>
    <property type="project" value="UniProtKB-SubCell"/>
</dbReference>
<dbReference type="GO" id="GO:0005524">
    <property type="term" value="F:ATP binding"/>
    <property type="evidence" value="ECO:0007669"/>
    <property type="project" value="UniProtKB-UniRule"/>
</dbReference>
<comment type="function">
    <text evidence="1 10">Produces ATP from ADP in the presence of a proton gradient across the membrane. The gamma chain is believed to be important in regulating ATPase activity and the flow of protons through the CF(0) complex.</text>
</comment>
<dbReference type="GO" id="GO:0042777">
    <property type="term" value="P:proton motive force-driven plasma membrane ATP synthesis"/>
    <property type="evidence" value="ECO:0007669"/>
    <property type="project" value="UniProtKB-UniRule"/>
</dbReference>
<sequence>MPAAGLLDIKRRIKSVESTQKITKAMALVSTAKLRKARASLDNNNLYFTRIETIKRDIFRLADEFKDNEFVRENDSEKKLYVIFASNSGLCGGFNGSGSVYLSDKYPESERANIKTLVIGEKGVSYAKKYGFDVVDKVTNIKDGISIKDARHLAVDLMNMYSKGEYGSISFVYTKYKSPVQQDVVDEVILPFKGETFAEEDTEVYSSEISPDELVENFVYRYMEGKIINTIYHSQTSEQNARMQAMDGATKNADDILDSLNTKYNRIRQGAITQEISEIVGGAEAQK</sequence>
<gene>
    <name evidence="11" type="primary">atpG_2</name>
    <name evidence="10" type="synonym">atpG</name>
    <name evidence="11" type="ORF">CLTHE_21160</name>
</gene>
<evidence type="ECO:0000256" key="6">
    <source>
        <dbReference type="ARBA" id="ARBA00023065"/>
    </source>
</evidence>
<organism evidence="11 12">
    <name type="scientific">Clostridium thermobutyricum DSM 4928</name>
    <dbReference type="NCBI Taxonomy" id="1121339"/>
    <lineage>
        <taxon>Bacteria</taxon>
        <taxon>Bacillati</taxon>
        <taxon>Bacillota</taxon>
        <taxon>Clostridia</taxon>
        <taxon>Eubacteriales</taxon>
        <taxon>Clostridiaceae</taxon>
        <taxon>Clostridium</taxon>
    </lineage>
</organism>
<comment type="subunit">
    <text evidence="10">F-type ATPases have 2 components, CF(1) - the catalytic core - and CF(0) - the membrane proton channel. CF(1) has five subunits: alpha(3), beta(3), gamma(1), delta(1), epsilon(1). CF(0) has three main subunits: a, b and c.</text>
</comment>
<evidence type="ECO:0000256" key="7">
    <source>
        <dbReference type="ARBA" id="ARBA00023136"/>
    </source>
</evidence>
<evidence type="ECO:0000313" key="11">
    <source>
        <dbReference type="EMBL" id="OPX47202.1"/>
    </source>
</evidence>
<keyword evidence="9 10" id="KW-0066">ATP synthesis</keyword>
<dbReference type="NCBIfam" id="TIGR01146">
    <property type="entry name" value="ATPsyn_F1gamma"/>
    <property type="match status" value="1"/>
</dbReference>
<evidence type="ECO:0000256" key="5">
    <source>
        <dbReference type="ARBA" id="ARBA00022781"/>
    </source>
</evidence>
<dbReference type="HAMAP" id="MF_00815">
    <property type="entry name" value="ATP_synth_gamma_bact"/>
    <property type="match status" value="1"/>
</dbReference>
<name>A0A1V4STL3_9CLOT</name>
<reference evidence="11 12" key="1">
    <citation type="submission" date="2016-02" db="EMBL/GenBank/DDBJ databases">
        <title>Genome sequence of Clostridium thermobutyricum DSM 4928.</title>
        <authorList>
            <person name="Poehlein A."/>
            <person name="Daniel R."/>
        </authorList>
    </citation>
    <scope>NUCLEOTIDE SEQUENCE [LARGE SCALE GENOMIC DNA]</scope>
    <source>
        <strain evidence="11 12">DSM 4928</strain>
    </source>
</reference>
<dbReference type="CDD" id="cd12151">
    <property type="entry name" value="F1-ATPase_gamma"/>
    <property type="match status" value="1"/>
</dbReference>
<dbReference type="Pfam" id="PF00231">
    <property type="entry name" value="ATP-synt"/>
    <property type="match status" value="1"/>
</dbReference>
<keyword evidence="10" id="KW-1003">Cell membrane</keyword>
<keyword evidence="8 10" id="KW-0139">CF(1)</keyword>
<evidence type="ECO:0000256" key="9">
    <source>
        <dbReference type="ARBA" id="ARBA00023310"/>
    </source>
</evidence>